<keyword evidence="15" id="KW-1185">Reference proteome</keyword>
<evidence type="ECO:0000256" key="5">
    <source>
        <dbReference type="ARBA" id="ARBA00022892"/>
    </source>
</evidence>
<feature type="transmembrane region" description="Helical" evidence="13">
    <location>
        <begin position="275"/>
        <end position="295"/>
    </location>
</feature>
<dbReference type="InterPro" id="IPR027027">
    <property type="entry name" value="GOSR2/Membrin/Bos1"/>
</dbReference>
<dbReference type="Pfam" id="PF12352">
    <property type="entry name" value="V-SNARE_C"/>
    <property type="match status" value="1"/>
</dbReference>
<dbReference type="GO" id="GO:0006888">
    <property type="term" value="P:endoplasmic reticulum to Golgi vesicle-mediated transport"/>
    <property type="evidence" value="ECO:0007669"/>
    <property type="project" value="TreeGrafter"/>
</dbReference>
<feature type="region of interest" description="Disordered" evidence="12">
    <location>
        <begin position="124"/>
        <end position="144"/>
    </location>
</feature>
<evidence type="ECO:0000313" key="15">
    <source>
        <dbReference type="Proteomes" id="UP000034841"/>
    </source>
</evidence>
<evidence type="ECO:0000313" key="14">
    <source>
        <dbReference type="EMBL" id="KKF93039.1"/>
    </source>
</evidence>
<accession>A0A0F8DAE3</accession>
<keyword evidence="4 13" id="KW-0812">Transmembrane</keyword>
<dbReference type="Proteomes" id="UP000034841">
    <property type="component" value="Unassembled WGS sequence"/>
</dbReference>
<dbReference type="GO" id="GO:0000149">
    <property type="term" value="F:SNARE binding"/>
    <property type="evidence" value="ECO:0007669"/>
    <property type="project" value="TreeGrafter"/>
</dbReference>
<evidence type="ECO:0000256" key="4">
    <source>
        <dbReference type="ARBA" id="ARBA00022692"/>
    </source>
</evidence>
<reference evidence="14 15" key="1">
    <citation type="submission" date="2015-04" db="EMBL/GenBank/DDBJ databases">
        <title>Genome sequence of Ceratocystis platani, a major pathogen of plane trees.</title>
        <authorList>
            <person name="Belbahri L."/>
        </authorList>
    </citation>
    <scope>NUCLEOTIDE SEQUENCE [LARGE SCALE GENOMIC DNA]</scope>
    <source>
        <strain evidence="14 15">CFO</strain>
    </source>
</reference>
<evidence type="ECO:0000256" key="9">
    <source>
        <dbReference type="ARBA" id="ARBA00023136"/>
    </source>
</evidence>
<evidence type="ECO:0000256" key="13">
    <source>
        <dbReference type="SAM" id="Phobius"/>
    </source>
</evidence>
<keyword evidence="5" id="KW-0931">ER-Golgi transport</keyword>
<comment type="subcellular location">
    <subcellularLocation>
        <location evidence="1">Endoplasmic reticulum membrane</location>
        <topology evidence="1">Single-pass type IV membrane protein</topology>
    </subcellularLocation>
    <subcellularLocation>
        <location evidence="2">Golgi apparatus membrane</location>
        <topology evidence="2">Single-pass type IV membrane protein</topology>
    </subcellularLocation>
</comment>
<dbReference type="PIRSF" id="PIRSF028865">
    <property type="entry name" value="Membrin-2"/>
    <property type="match status" value="1"/>
</dbReference>
<evidence type="ECO:0000256" key="6">
    <source>
        <dbReference type="ARBA" id="ARBA00022927"/>
    </source>
</evidence>
<evidence type="ECO:0000256" key="3">
    <source>
        <dbReference type="ARBA" id="ARBA00022448"/>
    </source>
</evidence>
<dbReference type="SUPFAM" id="SSF58038">
    <property type="entry name" value="SNARE fusion complex"/>
    <property type="match status" value="1"/>
</dbReference>
<keyword evidence="8" id="KW-0333">Golgi apparatus</keyword>
<dbReference type="GO" id="GO:0031201">
    <property type="term" value="C:SNARE complex"/>
    <property type="evidence" value="ECO:0007669"/>
    <property type="project" value="TreeGrafter"/>
</dbReference>
<evidence type="ECO:0000256" key="7">
    <source>
        <dbReference type="ARBA" id="ARBA00022989"/>
    </source>
</evidence>
<evidence type="ECO:0000256" key="10">
    <source>
        <dbReference type="ARBA" id="ARBA00037983"/>
    </source>
</evidence>
<dbReference type="Gene3D" id="1.20.5.110">
    <property type="match status" value="1"/>
</dbReference>
<evidence type="ECO:0000256" key="1">
    <source>
        <dbReference type="ARBA" id="ARBA00004163"/>
    </source>
</evidence>
<dbReference type="FunFam" id="1.20.5.110:FF:000054">
    <property type="entry name" value="Protein transport protein BOS1"/>
    <property type="match status" value="1"/>
</dbReference>
<dbReference type="GO" id="GO:0012507">
    <property type="term" value="C:ER to Golgi transport vesicle membrane"/>
    <property type="evidence" value="ECO:0007669"/>
    <property type="project" value="TreeGrafter"/>
</dbReference>
<dbReference type="AlphaFoldDB" id="A0A0F8DAE3"/>
<keyword evidence="7 13" id="KW-1133">Transmembrane helix</keyword>
<dbReference type="PANTHER" id="PTHR21230">
    <property type="entry name" value="VESICLE TRANSPORT V-SNARE PROTEIN VTI1-RELATED"/>
    <property type="match status" value="1"/>
</dbReference>
<protein>
    <recommendedName>
        <fullName evidence="11">Protein transport protein BOS1</fullName>
    </recommendedName>
</protein>
<dbReference type="OrthoDB" id="158360at2759"/>
<gene>
    <name evidence="14" type="primary">bos1</name>
    <name evidence="14" type="ORF">CFO_g4599</name>
</gene>
<dbReference type="GO" id="GO:0031902">
    <property type="term" value="C:late endosome membrane"/>
    <property type="evidence" value="ECO:0007669"/>
    <property type="project" value="TreeGrafter"/>
</dbReference>
<evidence type="ECO:0000256" key="8">
    <source>
        <dbReference type="ARBA" id="ARBA00023034"/>
    </source>
</evidence>
<evidence type="ECO:0000256" key="2">
    <source>
        <dbReference type="ARBA" id="ARBA00004409"/>
    </source>
</evidence>
<comment type="similarity">
    <text evidence="10">Belongs to the BOS1 family.</text>
</comment>
<dbReference type="GO" id="GO:0000139">
    <property type="term" value="C:Golgi membrane"/>
    <property type="evidence" value="ECO:0007669"/>
    <property type="project" value="UniProtKB-SubCell"/>
</dbReference>
<dbReference type="CDD" id="cd15863">
    <property type="entry name" value="SNARE_GS27"/>
    <property type="match status" value="1"/>
</dbReference>
<keyword evidence="3" id="KW-0813">Transport</keyword>
<dbReference type="PANTHER" id="PTHR21230:SF1">
    <property type="entry name" value="GOLGI SNAP RECEPTOR COMPLEX MEMBER 2"/>
    <property type="match status" value="1"/>
</dbReference>
<dbReference type="GO" id="GO:0015031">
    <property type="term" value="P:protein transport"/>
    <property type="evidence" value="ECO:0007669"/>
    <property type="project" value="UniProtKB-KW"/>
</dbReference>
<evidence type="ECO:0000256" key="12">
    <source>
        <dbReference type="SAM" id="MobiDB-lite"/>
    </source>
</evidence>
<dbReference type="GO" id="GO:0006906">
    <property type="term" value="P:vesicle fusion"/>
    <property type="evidence" value="ECO:0007669"/>
    <property type="project" value="TreeGrafter"/>
</dbReference>
<dbReference type="EMBL" id="LBBL01000285">
    <property type="protein sequence ID" value="KKF93039.1"/>
    <property type="molecule type" value="Genomic_DNA"/>
</dbReference>
<sequence>MTTTQFNSIVTPKLKCVTTATGSQLQQISNVLYNTALRQSRAIRADLDRINEALGSGAVVTPGDVGNVSASLATFTKAIEDYQALARQELVPKKKDEASERVKRFRDELADFRARVDVVKKHREEAAHQANRADLLGRRPYATSATPENPYAGIGASSSAGGFGIGPAGSGGMHARNPSIGGTGAGAAPPLGGYSFGSGDVARENHALREQGFFQNTNSALDDYIARGQAVLSDLNSQREMMKNTQKKLYSVANTLGISGDTIRMVERRAREDKWIFWAGVIVFFLFCWLVLHFLR</sequence>
<keyword evidence="9 13" id="KW-0472">Membrane</keyword>
<dbReference type="GO" id="GO:0005789">
    <property type="term" value="C:endoplasmic reticulum membrane"/>
    <property type="evidence" value="ECO:0007669"/>
    <property type="project" value="UniProtKB-SubCell"/>
</dbReference>
<proteinExistence type="inferred from homology"/>
<dbReference type="GO" id="GO:0005484">
    <property type="term" value="F:SNAP receptor activity"/>
    <property type="evidence" value="ECO:0007669"/>
    <property type="project" value="InterPro"/>
</dbReference>
<name>A0A0F8DAE3_CERFI</name>
<keyword evidence="6" id="KW-0653">Protein transport</keyword>
<comment type="caution">
    <text evidence="14">The sequence shown here is derived from an EMBL/GenBank/DDBJ whole genome shotgun (WGS) entry which is preliminary data.</text>
</comment>
<organism evidence="14 15">
    <name type="scientific">Ceratocystis fimbriata f. sp. platani</name>
    <dbReference type="NCBI Taxonomy" id="88771"/>
    <lineage>
        <taxon>Eukaryota</taxon>
        <taxon>Fungi</taxon>
        <taxon>Dikarya</taxon>
        <taxon>Ascomycota</taxon>
        <taxon>Pezizomycotina</taxon>
        <taxon>Sordariomycetes</taxon>
        <taxon>Hypocreomycetidae</taxon>
        <taxon>Microascales</taxon>
        <taxon>Ceratocystidaceae</taxon>
        <taxon>Ceratocystis</taxon>
    </lineage>
</organism>
<evidence type="ECO:0000256" key="11">
    <source>
        <dbReference type="ARBA" id="ARBA00040957"/>
    </source>
</evidence>